<reference evidence="2" key="1">
    <citation type="submission" date="2022-06" db="EMBL/GenBank/DDBJ databases">
        <title>Diverse halophilic archaea isolated from saline environments.</title>
        <authorList>
            <person name="Cui H.-L."/>
        </authorList>
    </citation>
    <scope>NUCLEOTIDE SEQUENCE</scope>
    <source>
        <strain evidence="2">WLHS1</strain>
        <plasmid evidence="2">unnamed2</plasmid>
    </source>
</reference>
<keyword evidence="3" id="KW-1185">Reference proteome</keyword>
<protein>
    <recommendedName>
        <fullName evidence="1">Halobacterial output domain-containing protein</fullName>
    </recommendedName>
</protein>
<evidence type="ECO:0000313" key="2">
    <source>
        <dbReference type="EMBL" id="UTF55946.1"/>
    </source>
</evidence>
<dbReference type="InterPro" id="IPR040624">
    <property type="entry name" value="HalOD1"/>
</dbReference>
<keyword evidence="2" id="KW-0614">Plasmid</keyword>
<organism evidence="2 3">
    <name type="scientific">Natronosalvus rutilus</name>
    <dbReference type="NCBI Taxonomy" id="2953753"/>
    <lineage>
        <taxon>Archaea</taxon>
        <taxon>Methanobacteriati</taxon>
        <taxon>Methanobacteriota</taxon>
        <taxon>Stenosarchaea group</taxon>
        <taxon>Halobacteria</taxon>
        <taxon>Halobacteriales</taxon>
        <taxon>Natrialbaceae</taxon>
        <taxon>Natronosalvus</taxon>
    </lineage>
</organism>
<dbReference type="EMBL" id="CP100357">
    <property type="protein sequence ID" value="UTF55946.1"/>
    <property type="molecule type" value="Genomic_DNA"/>
</dbReference>
<dbReference type="Pfam" id="PF18545">
    <property type="entry name" value="HalOD1"/>
    <property type="match status" value="1"/>
</dbReference>
<dbReference type="RefSeq" id="WP_254161485.1">
    <property type="nucleotide sequence ID" value="NZ_CP100357.1"/>
</dbReference>
<gene>
    <name evidence="2" type="ORF">NGM29_20535</name>
</gene>
<dbReference type="GeneID" id="73292487"/>
<dbReference type="AlphaFoldDB" id="A0A9E7SYE1"/>
<geneLocation type="plasmid" evidence="2 3">
    <name>unnamed2</name>
</geneLocation>
<evidence type="ECO:0000259" key="1">
    <source>
        <dbReference type="Pfam" id="PF18545"/>
    </source>
</evidence>
<sequence>MSAGDRPGAEPSFDSTTIHLRRTYDWSATAPSIAAIEALAHLENIDPTELTTIFETTLHDHVDPEALDTLVRDGKLGSVTVTIDRSQLLFDGNELVVSEVSTPSSE</sequence>
<feature type="domain" description="Halobacterial output" evidence="1">
    <location>
        <begin position="29"/>
        <end position="82"/>
    </location>
</feature>
<evidence type="ECO:0000313" key="3">
    <source>
        <dbReference type="Proteomes" id="UP001056855"/>
    </source>
</evidence>
<accession>A0A9E7SYE1</accession>
<dbReference type="Proteomes" id="UP001056855">
    <property type="component" value="Plasmid unnamed2"/>
</dbReference>
<dbReference type="KEGG" id="sawl:NGM29_20535"/>
<proteinExistence type="predicted"/>
<name>A0A9E7SYE1_9EURY</name>